<evidence type="ECO:0008006" key="3">
    <source>
        <dbReference type="Google" id="ProtNLM"/>
    </source>
</evidence>
<accession>W7Y6S2</accession>
<dbReference type="RefSeq" id="WP_052020002.1">
    <property type="nucleotide sequence ID" value="NZ_BAVZ01000001.1"/>
</dbReference>
<organism evidence="1 2">
    <name type="scientific">Paenibacillus pini JCM 16418</name>
    <dbReference type="NCBI Taxonomy" id="1236976"/>
    <lineage>
        <taxon>Bacteria</taxon>
        <taxon>Bacillati</taxon>
        <taxon>Bacillota</taxon>
        <taxon>Bacilli</taxon>
        <taxon>Bacillales</taxon>
        <taxon>Paenibacillaceae</taxon>
        <taxon>Paenibacillus</taxon>
    </lineage>
</organism>
<dbReference type="SUPFAM" id="SSF47789">
    <property type="entry name" value="C-terminal domain of RNA polymerase alpha subunit"/>
    <property type="match status" value="1"/>
</dbReference>
<dbReference type="Proteomes" id="UP000019364">
    <property type="component" value="Unassembled WGS sequence"/>
</dbReference>
<dbReference type="eggNOG" id="ENOG5033AIJ">
    <property type="taxonomic scope" value="Bacteria"/>
</dbReference>
<keyword evidence="2" id="KW-1185">Reference proteome</keyword>
<dbReference type="EMBL" id="BAVZ01000001">
    <property type="protein sequence ID" value="GAF06610.1"/>
    <property type="molecule type" value="Genomic_DNA"/>
</dbReference>
<dbReference type="OrthoDB" id="7950977at2"/>
<protein>
    <recommendedName>
        <fullName evidence="3">DNA-binding protein</fullName>
    </recommendedName>
</protein>
<evidence type="ECO:0000313" key="2">
    <source>
        <dbReference type="Proteomes" id="UP000019364"/>
    </source>
</evidence>
<name>W7Y6S2_9BACL</name>
<reference evidence="1 2" key="1">
    <citation type="journal article" date="2014" name="Genome Announc.">
        <title>Draft Genome Sequence of Paenibacillus pini JCM 16418T, Isolated from the Rhizosphere of Pine Tree.</title>
        <authorList>
            <person name="Yuki M."/>
            <person name="Oshima K."/>
            <person name="Suda W."/>
            <person name="Oshida Y."/>
            <person name="Kitamura K."/>
            <person name="Iida Y."/>
            <person name="Hattori M."/>
            <person name="Ohkuma M."/>
        </authorList>
    </citation>
    <scope>NUCLEOTIDE SEQUENCE [LARGE SCALE GENOMIC DNA]</scope>
    <source>
        <strain evidence="1 2">JCM 16418</strain>
    </source>
</reference>
<sequence>MKNDQIQECNLPTGLAKPAIRALNNAGLCKMEQIAMLSEAELRQLHGIGPNAIKQIRTALEEKGLKFSEGKTKI</sequence>
<proteinExistence type="predicted"/>
<dbReference type="Gene3D" id="1.10.150.20">
    <property type="entry name" value="5' to 3' exonuclease, C-terminal subdomain"/>
    <property type="match status" value="1"/>
</dbReference>
<dbReference type="AlphaFoldDB" id="W7Y6S2"/>
<comment type="caution">
    <text evidence="1">The sequence shown here is derived from an EMBL/GenBank/DDBJ whole genome shotgun (WGS) entry which is preliminary data.</text>
</comment>
<gene>
    <name evidence="1" type="ORF">JCM16418_579</name>
</gene>
<dbReference type="STRING" id="1236976.JCM16418_579"/>
<evidence type="ECO:0000313" key="1">
    <source>
        <dbReference type="EMBL" id="GAF06610.1"/>
    </source>
</evidence>